<accession>A0A4R8SZQ9</accession>
<proteinExistence type="predicted"/>
<evidence type="ECO:0000256" key="1">
    <source>
        <dbReference type="SAM" id="Coils"/>
    </source>
</evidence>
<organism evidence="2 3">
    <name type="scientific">Mycobacteroides salmoniphilum</name>
    <dbReference type="NCBI Taxonomy" id="404941"/>
    <lineage>
        <taxon>Bacteria</taxon>
        <taxon>Bacillati</taxon>
        <taxon>Actinomycetota</taxon>
        <taxon>Actinomycetes</taxon>
        <taxon>Mycobacteriales</taxon>
        <taxon>Mycobacteriaceae</taxon>
        <taxon>Mycobacteroides</taxon>
    </lineage>
</organism>
<protein>
    <submittedName>
        <fullName evidence="2">Uncharacterized protein</fullName>
    </submittedName>
</protein>
<name>A0A4R8SZQ9_9MYCO</name>
<feature type="coiled-coil region" evidence="1">
    <location>
        <begin position="50"/>
        <end position="77"/>
    </location>
</feature>
<dbReference type="EMBL" id="PECL01000003">
    <property type="protein sequence ID" value="TEA09105.1"/>
    <property type="molecule type" value="Genomic_DNA"/>
</dbReference>
<comment type="caution">
    <text evidence="2">The sequence shown here is derived from an EMBL/GenBank/DDBJ whole genome shotgun (WGS) entry which is preliminary data.</text>
</comment>
<evidence type="ECO:0000313" key="3">
    <source>
        <dbReference type="Proteomes" id="UP000294604"/>
    </source>
</evidence>
<dbReference type="Proteomes" id="UP000294604">
    <property type="component" value="Unassembled WGS sequence"/>
</dbReference>
<dbReference type="AlphaFoldDB" id="A0A4R8SZQ9"/>
<gene>
    <name evidence="2" type="ORF">CCUG60884_00274</name>
</gene>
<reference evidence="2 3" key="1">
    <citation type="journal article" date="2019" name="Sci. Rep.">
        <title>Extended insight into the Mycobacterium chelonae-abscessus complex through whole genome sequencing of Mycobacterium salmoniphilum outbreak and Mycobacterium salmoniphilum-like strains.</title>
        <authorList>
            <person name="Behra P.R.K."/>
            <person name="Das S."/>
            <person name="Pettersson B.M.F."/>
            <person name="Shirreff L."/>
            <person name="DuCote T."/>
            <person name="Jacobsson K.G."/>
            <person name="Ennis D.G."/>
            <person name="Kirsebom L.A."/>
        </authorList>
    </citation>
    <scope>NUCLEOTIDE SEQUENCE [LARGE SCALE GENOMIC DNA]</scope>
    <source>
        <strain evidence="2 3">CCUG 60884</strain>
    </source>
</reference>
<sequence>MKYRLSKGDLALLGDIRGATETLTSRVEDMQAGWDGATERWQESERGLAVQEWLTQLEDQLREISDLTEEIENAEPEST</sequence>
<evidence type="ECO:0000313" key="2">
    <source>
        <dbReference type="EMBL" id="TEA09105.1"/>
    </source>
</evidence>
<dbReference type="RefSeq" id="WP_134080995.1">
    <property type="nucleotide sequence ID" value="NZ_PECL01000003.1"/>
</dbReference>
<keyword evidence="1" id="KW-0175">Coiled coil</keyword>